<dbReference type="Proteomes" id="UP000785679">
    <property type="component" value="Unassembled WGS sequence"/>
</dbReference>
<sequence>MPLVKLYQATSSVHTCTKYLSPIYDGPRFECHLHAEHLHLGVARYNALRVAQRGGVTCSIIDIVHNGLVLILFQECSILAILKGCHLTQQQGVVAFMAGLVVHLEGHQGDGLLGDVKTGEVILEDAQEKVIAGCLGVAGINGDLYGHAHHLPRLAHRHIQQPLIIHEPRDTLRFAVVVPLDD</sequence>
<accession>A0A8J8NRU7</accession>
<dbReference type="AlphaFoldDB" id="A0A8J8NRU7"/>
<reference evidence="1" key="1">
    <citation type="submission" date="2019-06" db="EMBL/GenBank/DDBJ databases">
        <authorList>
            <person name="Zheng W."/>
        </authorList>
    </citation>
    <scope>NUCLEOTIDE SEQUENCE</scope>
    <source>
        <strain evidence="1">QDHG01</strain>
    </source>
</reference>
<name>A0A8J8NRU7_HALGN</name>
<gene>
    <name evidence="1" type="ORF">FGO68_gene15577</name>
</gene>
<dbReference type="EMBL" id="RRYP01009449">
    <property type="protein sequence ID" value="TNV79060.1"/>
    <property type="molecule type" value="Genomic_DNA"/>
</dbReference>
<comment type="caution">
    <text evidence="1">The sequence shown here is derived from an EMBL/GenBank/DDBJ whole genome shotgun (WGS) entry which is preliminary data.</text>
</comment>
<keyword evidence="2" id="KW-1185">Reference proteome</keyword>
<evidence type="ECO:0000313" key="2">
    <source>
        <dbReference type="Proteomes" id="UP000785679"/>
    </source>
</evidence>
<proteinExistence type="predicted"/>
<organism evidence="1 2">
    <name type="scientific">Halteria grandinella</name>
    <dbReference type="NCBI Taxonomy" id="5974"/>
    <lineage>
        <taxon>Eukaryota</taxon>
        <taxon>Sar</taxon>
        <taxon>Alveolata</taxon>
        <taxon>Ciliophora</taxon>
        <taxon>Intramacronucleata</taxon>
        <taxon>Spirotrichea</taxon>
        <taxon>Stichotrichia</taxon>
        <taxon>Sporadotrichida</taxon>
        <taxon>Halteriidae</taxon>
        <taxon>Halteria</taxon>
    </lineage>
</organism>
<protein>
    <submittedName>
        <fullName evidence="1">Uncharacterized protein</fullName>
    </submittedName>
</protein>
<evidence type="ECO:0000313" key="1">
    <source>
        <dbReference type="EMBL" id="TNV79060.1"/>
    </source>
</evidence>